<dbReference type="Proteomes" id="UP000594638">
    <property type="component" value="Unassembled WGS sequence"/>
</dbReference>
<comment type="caution">
    <text evidence="2">The sequence shown here is derived from an EMBL/GenBank/DDBJ whole genome shotgun (WGS) entry which is preliminary data.</text>
</comment>
<dbReference type="Gramene" id="OE9A089600T1">
    <property type="protein sequence ID" value="OE9A089600C1"/>
    <property type="gene ID" value="OE9A089600"/>
</dbReference>
<sequence>EERLGEEMMGDGSIDVAINSTSTMDLSVAVERRRKSGTSSMTLPVTTSGGVKDDDLRQQLLVV</sequence>
<feature type="non-terminal residue" evidence="2">
    <location>
        <position position="63"/>
    </location>
</feature>
<keyword evidence="3" id="KW-1185">Reference proteome</keyword>
<evidence type="ECO:0000313" key="3">
    <source>
        <dbReference type="Proteomes" id="UP000594638"/>
    </source>
</evidence>
<feature type="non-terminal residue" evidence="2">
    <location>
        <position position="1"/>
    </location>
</feature>
<accession>A0A8S0UNF4</accession>
<feature type="region of interest" description="Disordered" evidence="1">
    <location>
        <begin position="32"/>
        <end position="51"/>
    </location>
</feature>
<dbReference type="AlphaFoldDB" id="A0A8S0UNF4"/>
<proteinExistence type="predicted"/>
<name>A0A8S0UNF4_OLEEU</name>
<feature type="compositionally biased region" description="Polar residues" evidence="1">
    <location>
        <begin position="37"/>
        <end position="49"/>
    </location>
</feature>
<evidence type="ECO:0000256" key="1">
    <source>
        <dbReference type="SAM" id="MobiDB-lite"/>
    </source>
</evidence>
<gene>
    <name evidence="2" type="ORF">OLEA9_A089600</name>
</gene>
<reference evidence="2 3" key="1">
    <citation type="submission" date="2019-12" db="EMBL/GenBank/DDBJ databases">
        <authorList>
            <person name="Alioto T."/>
            <person name="Alioto T."/>
            <person name="Gomez Garrido J."/>
        </authorList>
    </citation>
    <scope>NUCLEOTIDE SEQUENCE [LARGE SCALE GENOMIC DNA]</scope>
</reference>
<organism evidence="2 3">
    <name type="scientific">Olea europaea subsp. europaea</name>
    <dbReference type="NCBI Taxonomy" id="158383"/>
    <lineage>
        <taxon>Eukaryota</taxon>
        <taxon>Viridiplantae</taxon>
        <taxon>Streptophyta</taxon>
        <taxon>Embryophyta</taxon>
        <taxon>Tracheophyta</taxon>
        <taxon>Spermatophyta</taxon>
        <taxon>Magnoliopsida</taxon>
        <taxon>eudicotyledons</taxon>
        <taxon>Gunneridae</taxon>
        <taxon>Pentapetalae</taxon>
        <taxon>asterids</taxon>
        <taxon>lamiids</taxon>
        <taxon>Lamiales</taxon>
        <taxon>Oleaceae</taxon>
        <taxon>Oleeae</taxon>
        <taxon>Olea</taxon>
    </lineage>
</organism>
<dbReference type="EMBL" id="CACTIH010007724">
    <property type="protein sequence ID" value="CAA3017654.1"/>
    <property type="molecule type" value="Genomic_DNA"/>
</dbReference>
<evidence type="ECO:0000313" key="2">
    <source>
        <dbReference type="EMBL" id="CAA3017654.1"/>
    </source>
</evidence>
<protein>
    <submittedName>
        <fullName evidence="2">Uncharacterized protein</fullName>
    </submittedName>
</protein>